<reference evidence="15 16" key="1">
    <citation type="journal article" date="2007" name="Appl. Environ. Microbiol.">
        <title>Rhizobial factors required for stem nodule maturation and maintenance in Sesbania rostrata-Azorhizobium caulinodans ORS571 symbiosis.</title>
        <authorList>
            <person name="Suzuki S."/>
            <person name="Aono T."/>
            <person name="Lee KB."/>
            <person name="Suzuki T."/>
            <person name="Liu CT."/>
            <person name="Miwa H."/>
            <person name="Wakao S."/>
            <person name="Iki T."/>
            <person name="Oyaizu H."/>
        </authorList>
    </citation>
    <scope>NUCLEOTIDE SEQUENCE [LARGE SCALE GENOMIC DNA]</scope>
    <source>
        <strain evidence="16">ATCC 43989 / DSM 5975 / JCM 20966 / LMG 6465 / NBRC 14845 / NCIMB 13405 / ORS 571</strain>
    </source>
</reference>
<evidence type="ECO:0000256" key="5">
    <source>
        <dbReference type="ARBA" id="ARBA00022741"/>
    </source>
</evidence>
<dbReference type="GO" id="GO:0140359">
    <property type="term" value="F:ABC-type transporter activity"/>
    <property type="evidence" value="ECO:0007669"/>
    <property type="project" value="InterPro"/>
</dbReference>
<evidence type="ECO:0000256" key="4">
    <source>
        <dbReference type="ARBA" id="ARBA00022692"/>
    </source>
</evidence>
<dbReference type="AlphaFoldDB" id="A8ICG6"/>
<dbReference type="eggNOG" id="COG2274">
    <property type="taxonomic scope" value="Bacteria"/>
</dbReference>
<dbReference type="STRING" id="438753.AZC_3206"/>
<gene>
    <name evidence="15" type="ordered locus">AZC_3206</name>
</gene>
<dbReference type="Gene3D" id="3.40.50.300">
    <property type="entry name" value="P-loop containing nucleotide triphosphate hydrolases"/>
    <property type="match status" value="1"/>
</dbReference>
<evidence type="ECO:0000256" key="6">
    <source>
        <dbReference type="ARBA" id="ARBA00022840"/>
    </source>
</evidence>
<dbReference type="HOGENOM" id="CLU_000604_95_3_5"/>
<dbReference type="Pfam" id="PF00664">
    <property type="entry name" value="ABC_membrane"/>
    <property type="match status" value="1"/>
</dbReference>
<reference evidence="15 16" key="4">
    <citation type="journal article" date="2009" name="Appl. Environ. Microbiol.">
        <title>Comparative genome-wide transcriptional profiling of Azorhizobium caulinodans ORS571 grown under free-living and symbiotic conditions.</title>
        <authorList>
            <person name="Tsukada S."/>
            <person name="Aono T."/>
            <person name="Akiba N."/>
            <person name="Lee KB."/>
            <person name="Liu CT."/>
            <person name="Toyazaki H."/>
            <person name="Oyaizu H."/>
        </authorList>
    </citation>
    <scope>NUCLEOTIDE SEQUENCE [LARGE SCALE GENOMIC DNA]</scope>
    <source>
        <strain evidence="16">ATCC 43989 / DSM 5975 / JCM 20966 / LMG 6465 / NBRC 14845 / NCIMB 13405 / ORS 571</strain>
    </source>
</reference>
<dbReference type="PANTHER" id="PTHR24221">
    <property type="entry name" value="ATP-BINDING CASSETTE SUB-FAMILY B"/>
    <property type="match status" value="1"/>
</dbReference>
<dbReference type="GO" id="GO:0043213">
    <property type="term" value="P:bacteriocin transport"/>
    <property type="evidence" value="ECO:0007669"/>
    <property type="project" value="UniProtKB-KW"/>
</dbReference>
<dbReference type="InterPro" id="IPR003439">
    <property type="entry name" value="ABC_transporter-like_ATP-bd"/>
</dbReference>
<dbReference type="Pfam" id="PF03412">
    <property type="entry name" value="Peptidase_C39"/>
    <property type="match status" value="1"/>
</dbReference>
<dbReference type="GO" id="GO:0005886">
    <property type="term" value="C:plasma membrane"/>
    <property type="evidence" value="ECO:0007669"/>
    <property type="project" value="UniProtKB-SubCell"/>
</dbReference>
<dbReference type="PROSITE" id="PS50990">
    <property type="entry name" value="PEPTIDASE_C39"/>
    <property type="match status" value="1"/>
</dbReference>
<feature type="transmembrane region" description="Helical" evidence="11">
    <location>
        <begin position="286"/>
        <end position="305"/>
    </location>
</feature>
<feature type="transmembrane region" description="Helical" evidence="11">
    <location>
        <begin position="207"/>
        <end position="226"/>
    </location>
</feature>
<keyword evidence="3" id="KW-1003">Cell membrane</keyword>
<feature type="domain" description="ABC transporter" evidence="12">
    <location>
        <begin position="499"/>
        <end position="732"/>
    </location>
</feature>
<keyword evidence="10" id="KW-0080">Bacteriocin transport</keyword>
<proteinExistence type="predicted"/>
<evidence type="ECO:0000259" key="14">
    <source>
        <dbReference type="PROSITE" id="PS50990"/>
    </source>
</evidence>
<feature type="transmembrane region" description="Helical" evidence="11">
    <location>
        <begin position="171"/>
        <end position="195"/>
    </location>
</feature>
<protein>
    <submittedName>
        <fullName evidence="15">Putative ABC transporter</fullName>
    </submittedName>
</protein>
<dbReference type="PANTHER" id="PTHR24221:SF654">
    <property type="entry name" value="ATP-BINDING CASSETTE SUB-FAMILY B MEMBER 6"/>
    <property type="match status" value="1"/>
</dbReference>
<feature type="domain" description="Peptidase C39" evidence="14">
    <location>
        <begin position="22"/>
        <end position="141"/>
    </location>
</feature>
<evidence type="ECO:0000256" key="11">
    <source>
        <dbReference type="SAM" id="Phobius"/>
    </source>
</evidence>
<evidence type="ECO:0000256" key="10">
    <source>
        <dbReference type="ARBA" id="ARBA00043264"/>
    </source>
</evidence>
<evidence type="ECO:0000256" key="9">
    <source>
        <dbReference type="ARBA" id="ARBA00023136"/>
    </source>
</evidence>
<dbReference type="InterPro" id="IPR003593">
    <property type="entry name" value="AAA+_ATPase"/>
</dbReference>
<dbReference type="SMART" id="SM00382">
    <property type="entry name" value="AAA"/>
    <property type="match status" value="1"/>
</dbReference>
<dbReference type="PROSITE" id="PS50929">
    <property type="entry name" value="ABC_TM1F"/>
    <property type="match status" value="1"/>
</dbReference>
<dbReference type="GO" id="GO:0034040">
    <property type="term" value="F:ATPase-coupled lipid transmembrane transporter activity"/>
    <property type="evidence" value="ECO:0007669"/>
    <property type="project" value="TreeGrafter"/>
</dbReference>
<keyword evidence="9 11" id="KW-0472">Membrane</keyword>
<name>A8ICG6_AZOC5</name>
<keyword evidence="7" id="KW-0653">Protein transport</keyword>
<dbReference type="SUPFAM" id="SSF52540">
    <property type="entry name" value="P-loop containing nucleoside triphosphate hydrolases"/>
    <property type="match status" value="1"/>
</dbReference>
<evidence type="ECO:0000256" key="1">
    <source>
        <dbReference type="ARBA" id="ARBA00004651"/>
    </source>
</evidence>
<feature type="domain" description="ABC transmembrane type-1" evidence="13">
    <location>
        <begin position="172"/>
        <end position="453"/>
    </location>
</feature>
<dbReference type="FunFam" id="3.40.50.300:FF:000299">
    <property type="entry name" value="ABC transporter ATP-binding protein/permease"/>
    <property type="match status" value="1"/>
</dbReference>
<dbReference type="SUPFAM" id="SSF90123">
    <property type="entry name" value="ABC transporter transmembrane region"/>
    <property type="match status" value="1"/>
</dbReference>
<dbReference type="MEROPS" id="C39.005"/>
<dbReference type="InterPro" id="IPR027417">
    <property type="entry name" value="P-loop_NTPase"/>
</dbReference>
<keyword evidence="2" id="KW-0813">Transport</keyword>
<dbReference type="NCBIfam" id="TIGR03796">
    <property type="entry name" value="NHLM_micro_ABC1"/>
    <property type="match status" value="1"/>
</dbReference>
<evidence type="ECO:0000313" key="15">
    <source>
        <dbReference type="EMBL" id="BAF89204.1"/>
    </source>
</evidence>
<dbReference type="InterPro" id="IPR011527">
    <property type="entry name" value="ABC1_TM_dom"/>
</dbReference>
<evidence type="ECO:0000259" key="13">
    <source>
        <dbReference type="PROSITE" id="PS50929"/>
    </source>
</evidence>
<dbReference type="RefSeq" id="WP_012171730.1">
    <property type="nucleotide sequence ID" value="NC_009937.1"/>
</dbReference>
<dbReference type="GO" id="GO:0015031">
    <property type="term" value="P:protein transport"/>
    <property type="evidence" value="ECO:0007669"/>
    <property type="project" value="UniProtKB-KW"/>
</dbReference>
<comment type="subcellular location">
    <subcellularLocation>
        <location evidence="1">Cell membrane</location>
        <topology evidence="1">Multi-pass membrane protein</topology>
    </subcellularLocation>
</comment>
<keyword evidence="16" id="KW-1185">Reference proteome</keyword>
<dbReference type="InterPro" id="IPR022514">
    <property type="entry name" value="NHPM_micro_ABC1"/>
</dbReference>
<dbReference type="GO" id="GO:0008233">
    <property type="term" value="F:peptidase activity"/>
    <property type="evidence" value="ECO:0007669"/>
    <property type="project" value="InterPro"/>
</dbReference>
<evidence type="ECO:0000256" key="8">
    <source>
        <dbReference type="ARBA" id="ARBA00022989"/>
    </source>
</evidence>
<keyword evidence="4 11" id="KW-0812">Transmembrane</keyword>
<accession>A8ICG6</accession>
<keyword evidence="5" id="KW-0547">Nucleotide-binding</keyword>
<evidence type="ECO:0000313" key="16">
    <source>
        <dbReference type="Proteomes" id="UP000000270"/>
    </source>
</evidence>
<evidence type="ECO:0000256" key="3">
    <source>
        <dbReference type="ARBA" id="ARBA00022475"/>
    </source>
</evidence>
<organism evidence="15 16">
    <name type="scientific">Azorhizobium caulinodans (strain ATCC 43989 / DSM 5975 / JCM 20966 / LMG 6465 / NBRC 14845 / NCIMB 13405 / ORS 571)</name>
    <dbReference type="NCBI Taxonomy" id="438753"/>
    <lineage>
        <taxon>Bacteria</taxon>
        <taxon>Pseudomonadati</taxon>
        <taxon>Pseudomonadota</taxon>
        <taxon>Alphaproteobacteria</taxon>
        <taxon>Hyphomicrobiales</taxon>
        <taxon>Xanthobacteraceae</taxon>
        <taxon>Azorhizobium</taxon>
    </lineage>
</organism>
<evidence type="ECO:0000256" key="7">
    <source>
        <dbReference type="ARBA" id="ARBA00022927"/>
    </source>
</evidence>
<dbReference type="Pfam" id="PF00005">
    <property type="entry name" value="ABC_tran"/>
    <property type="match status" value="1"/>
</dbReference>
<reference evidence="15 16" key="6">
    <citation type="journal article" date="2011" name="Appl. Environ. Microbiol.">
        <title>Involvement of the azorhizobial chromosome partition gene (parA) in the onset of bacteroid differentiation during Sesbania rostrata stem nodule development.</title>
        <authorList>
            <person name="Liu CT."/>
            <person name="Lee KB."/>
            <person name="Wang YS."/>
            <person name="Peng MH."/>
            <person name="Lee KT."/>
            <person name="Suzuki S."/>
            <person name="Suzuki T."/>
            <person name="Oyaizu H."/>
        </authorList>
    </citation>
    <scope>NUCLEOTIDE SEQUENCE [LARGE SCALE GENOMIC DNA]</scope>
    <source>
        <strain evidence="16">ATCC 43989 / DSM 5975 / JCM 20966 / LMG 6465 / NBRC 14845 / NCIMB 13405 / ORS 571</strain>
    </source>
</reference>
<dbReference type="KEGG" id="azc:AZC_3206"/>
<evidence type="ECO:0000256" key="2">
    <source>
        <dbReference type="ARBA" id="ARBA00022448"/>
    </source>
</evidence>
<feature type="transmembrane region" description="Helical" evidence="11">
    <location>
        <begin position="311"/>
        <end position="328"/>
    </location>
</feature>
<dbReference type="InterPro" id="IPR036640">
    <property type="entry name" value="ABC1_TM_sf"/>
</dbReference>
<feature type="transmembrane region" description="Helical" evidence="11">
    <location>
        <begin position="424"/>
        <end position="446"/>
    </location>
</feature>
<dbReference type="PROSITE" id="PS50893">
    <property type="entry name" value="ABC_TRANSPORTER_2"/>
    <property type="match status" value="1"/>
</dbReference>
<dbReference type="GO" id="GO:0005524">
    <property type="term" value="F:ATP binding"/>
    <property type="evidence" value="ECO:0007669"/>
    <property type="project" value="UniProtKB-KW"/>
</dbReference>
<evidence type="ECO:0000259" key="12">
    <source>
        <dbReference type="PROSITE" id="PS50893"/>
    </source>
</evidence>
<reference evidence="15 16" key="5">
    <citation type="journal article" date="2010" name="Appl. Environ. Microbiol.">
        <title>phrR-like gene praR of Azorhizobium caulinodans ORS571 is essential for symbiosis with Sesbania rostrata and is involved in expression of reb genes.</title>
        <authorList>
            <person name="Akiba N."/>
            <person name="Aono T."/>
            <person name="Toyazaki H."/>
            <person name="Sato S."/>
            <person name="Oyaizu H."/>
        </authorList>
    </citation>
    <scope>NUCLEOTIDE SEQUENCE [LARGE SCALE GENOMIC DNA]</scope>
    <source>
        <strain evidence="16">ATCC 43989 / DSM 5975 / JCM 20966 / LMG 6465 / NBRC 14845 / NCIMB 13405 / ORS 571</strain>
    </source>
</reference>
<dbReference type="InterPro" id="IPR039421">
    <property type="entry name" value="Type_1_exporter"/>
</dbReference>
<dbReference type="Gene3D" id="1.20.1560.10">
    <property type="entry name" value="ABC transporter type 1, transmembrane domain"/>
    <property type="match status" value="1"/>
</dbReference>
<dbReference type="InterPro" id="IPR005074">
    <property type="entry name" value="Peptidase_C39"/>
</dbReference>
<dbReference type="Proteomes" id="UP000000270">
    <property type="component" value="Chromosome"/>
</dbReference>
<keyword evidence="8 11" id="KW-1133">Transmembrane helix</keyword>
<reference evidence="15 16" key="3">
    <citation type="journal article" date="2008" name="BMC Genomics">
        <title>The genome of the versatile nitrogen fixer Azorhizobium caulinodans ORS571.</title>
        <authorList>
            <person name="Lee KB."/>
            <person name="Backer P.D."/>
            <person name="Aono T."/>
            <person name="Liu CT."/>
            <person name="Suzuki S."/>
            <person name="Suzuki T."/>
            <person name="Kaneko T."/>
            <person name="Yamada M."/>
            <person name="Tabata S."/>
            <person name="Kupfer D.M."/>
            <person name="Najar F.Z."/>
            <person name="Wiley G.B."/>
            <person name="Roe B."/>
            <person name="Binnewies T.T."/>
            <person name="Ussery D.W."/>
            <person name="D'Haeze W."/>
            <person name="Herder J.D."/>
            <person name="Gevers D."/>
            <person name="Vereecke D."/>
            <person name="Holsters M."/>
            <person name="Oyaizu H."/>
        </authorList>
    </citation>
    <scope>NUCLEOTIDE SEQUENCE [LARGE SCALE GENOMIC DNA]</scope>
    <source>
        <strain evidence="16">ATCC 43989 / DSM 5975 / JCM 20966 / LMG 6465 / NBRC 14845 / NCIMB 13405 / ORS 571</strain>
    </source>
</reference>
<dbReference type="GO" id="GO:0016887">
    <property type="term" value="F:ATP hydrolysis activity"/>
    <property type="evidence" value="ECO:0007669"/>
    <property type="project" value="InterPro"/>
</dbReference>
<dbReference type="EMBL" id="AP009384">
    <property type="protein sequence ID" value="BAF89204.1"/>
    <property type="molecule type" value="Genomic_DNA"/>
</dbReference>
<reference evidence="16" key="2">
    <citation type="submission" date="2007-04" db="EMBL/GenBank/DDBJ databases">
        <title>Complete genome sequence of the nitrogen-fixing bacterium Azorhizobium caulinodans ORS571.</title>
        <authorList>
            <person name="Lee K.B."/>
            <person name="Backer P.D."/>
            <person name="Aono T."/>
            <person name="Liu C.T."/>
            <person name="Suzuki S."/>
            <person name="Suzuki T."/>
            <person name="Kaneko T."/>
            <person name="Yamada M."/>
            <person name="Tabata S."/>
            <person name="Kupfer D.M."/>
            <person name="Najar F.Z."/>
            <person name="Wiley G.B."/>
            <person name="Roe B."/>
            <person name="Binnewies T."/>
            <person name="Ussery D."/>
            <person name="Vereecke D."/>
            <person name="Gevers D."/>
            <person name="Holsters M."/>
            <person name="Oyaizu H."/>
        </authorList>
    </citation>
    <scope>NUCLEOTIDE SEQUENCE [LARGE SCALE GENOMIC DNA]</scope>
    <source>
        <strain evidence="16">ATCC 43989 / DSM 5975 / JCM 20966 / LMG 6465 / NBRC 14845 / NCIMB 13405 / ORS 571</strain>
    </source>
</reference>
<dbReference type="Gene3D" id="3.90.70.10">
    <property type="entry name" value="Cysteine proteinases"/>
    <property type="match status" value="1"/>
</dbReference>
<sequence>MSEPRRAGRPTAKLRRVPSIFQMEAVECGAASLAMVLAHYGRWVPLPELREACGVSRDGSRASNLVRAARAYGLEAQGFRGEPQHLADMPMPCIVFVNMNHYAVLEGMSGGRVYLNDPAAGRRVLTLAEFDAQFSGIILTFSPGPDFRKGGEPPSTRRDLAALVDGARGPFALALFAGLGLILPGLVVPAATQVFVDYYIVEGQADWMLPLLGVLVATAVIQWGLSGLQNTLLVRLQARISILAAGRMIWRMLRLPVRFFGQRHAGTMAGRIDLARQLGAHAAEQTVKAALAAVTCLFFALVMLIYSPLLAAVTLAMTAGVMGVFVLVQRRLEELARKVNMTAIKVHGRAIQGISMIETLKASGTDDAFFGQWAGYLALLVRERQASGRIEALIGALPDSVMLLNRGLVLALSAWLVMEGRMTVGALAAFQTLMSAFSTPLSTLMLELLALRQVRGTLDQLSDVATAPLSWEFEAQQGEAEVQAVASATGRVRKLSGRTQIAGLEFGYNPQGQHVVQGFDLDLPPGARVALVGASGSGKSTIGRLVAGLFDPLGGEITLDGRPLRSLQRDVLRNSLAVVDQDILLFEGTVRDNITLWDDSMPESRIVRACKDAMIHDDIVARVGGYASRVEEGGRNWSGGQRQRLEIARALVAEPSLLILDEATSALDPAVEKALMDNIRRRGCTCLIIAHRLSTIRDCDEIIVMQEGRVMERGRHEELMASPGPYRRLVES</sequence>
<keyword evidence="6" id="KW-0067">ATP-binding</keyword>
<dbReference type="GO" id="GO:0006508">
    <property type="term" value="P:proteolysis"/>
    <property type="evidence" value="ECO:0007669"/>
    <property type="project" value="InterPro"/>
</dbReference>